<evidence type="ECO:0000313" key="5">
    <source>
        <dbReference type="Proteomes" id="UP000275356"/>
    </source>
</evidence>
<dbReference type="CDD" id="cd11354">
    <property type="entry name" value="AmyAc_bac_CMD_like"/>
    <property type="match status" value="1"/>
</dbReference>
<dbReference type="Pfam" id="PF00128">
    <property type="entry name" value="Alpha-amylase"/>
    <property type="match status" value="1"/>
</dbReference>
<dbReference type="PANTHER" id="PTHR10357">
    <property type="entry name" value="ALPHA-AMYLASE FAMILY MEMBER"/>
    <property type="match status" value="1"/>
</dbReference>
<evidence type="ECO:0000256" key="1">
    <source>
        <dbReference type="ARBA" id="ARBA00022801"/>
    </source>
</evidence>
<accession>A0A3N2D8J1</accession>
<evidence type="ECO:0000256" key="2">
    <source>
        <dbReference type="ARBA" id="ARBA00023295"/>
    </source>
</evidence>
<dbReference type="EMBL" id="RKHQ01000001">
    <property type="protein sequence ID" value="ROR96105.1"/>
    <property type="molecule type" value="Genomic_DNA"/>
</dbReference>
<evidence type="ECO:0000259" key="3">
    <source>
        <dbReference type="SMART" id="SM00642"/>
    </source>
</evidence>
<reference evidence="4 5" key="1">
    <citation type="submission" date="2018-11" db="EMBL/GenBank/DDBJ databases">
        <title>Sequencing the genomes of 1000 actinobacteria strains.</title>
        <authorList>
            <person name="Klenk H.-P."/>
        </authorList>
    </citation>
    <scope>NUCLEOTIDE SEQUENCE [LARGE SCALE GENOMIC DNA]</scope>
    <source>
        <strain evidence="4 5">DSM 13521</strain>
    </source>
</reference>
<feature type="domain" description="Glycosyl hydrolase family 13 catalytic" evidence="3">
    <location>
        <begin position="21"/>
        <end position="364"/>
    </location>
</feature>
<organism evidence="4 5">
    <name type="scientific">Salana multivorans</name>
    <dbReference type="NCBI Taxonomy" id="120377"/>
    <lineage>
        <taxon>Bacteria</taxon>
        <taxon>Bacillati</taxon>
        <taxon>Actinomycetota</taxon>
        <taxon>Actinomycetes</taxon>
        <taxon>Micrococcales</taxon>
        <taxon>Beutenbergiaceae</taxon>
        <taxon>Salana</taxon>
    </lineage>
</organism>
<dbReference type="GO" id="GO:0016798">
    <property type="term" value="F:hydrolase activity, acting on glycosyl bonds"/>
    <property type="evidence" value="ECO:0007669"/>
    <property type="project" value="UniProtKB-KW"/>
</dbReference>
<dbReference type="RefSeq" id="WP_245967896.1">
    <property type="nucleotide sequence ID" value="NZ_RKHQ01000001.1"/>
</dbReference>
<dbReference type="Proteomes" id="UP000275356">
    <property type="component" value="Unassembled WGS sequence"/>
</dbReference>
<dbReference type="GO" id="GO:0005975">
    <property type="term" value="P:carbohydrate metabolic process"/>
    <property type="evidence" value="ECO:0007669"/>
    <property type="project" value="InterPro"/>
</dbReference>
<name>A0A3N2D8J1_9MICO</name>
<sequence>MTPVPMANEAPAWTQHVMWWQVYPLGVDGRDVRGEHVPAGPGEGLARLHPYLDHLVSLGLNGLALGPVFASSTHGYDTLDHRAIDPRLGTREDFDALVAACRERGIRILLDGVFNHVGEHHELARRAIAEGPGGEYADWFRIDWHADGGPRFADFEGHGSLVALNHANPAVQDWVAGIMSFWLAAGADGWRLDAAYAVDPELWAAVLPRVRAEHPDAWIVGEMIHGDYAAYAERATLDSVTEYELWKAIWSSLRSENFFELDWTLRRHEDLLASMVPMTFVGNHDVTRIASQVGVDRSSLALAILATVGGIPSIYYGDELGWQAVKEDRLGGDDAVRPALPADPAELAGETWLLDVHRELIGLRRRHPWLVRARVVVDDLSNTRLAYRAVARDGEGELRVVLELLPDGGGRYEITE</sequence>
<comment type="caution">
    <text evidence="4">The sequence shown here is derived from an EMBL/GenBank/DDBJ whole genome shotgun (WGS) entry which is preliminary data.</text>
</comment>
<keyword evidence="5" id="KW-1185">Reference proteome</keyword>
<dbReference type="InterPro" id="IPR017853">
    <property type="entry name" value="GH"/>
</dbReference>
<dbReference type="Gene3D" id="3.20.20.80">
    <property type="entry name" value="Glycosidases"/>
    <property type="match status" value="1"/>
</dbReference>
<evidence type="ECO:0000313" key="4">
    <source>
        <dbReference type="EMBL" id="ROR96105.1"/>
    </source>
</evidence>
<keyword evidence="2 4" id="KW-0326">Glycosidase</keyword>
<dbReference type="SMART" id="SM00642">
    <property type="entry name" value="Aamy"/>
    <property type="match status" value="1"/>
</dbReference>
<keyword evidence="1" id="KW-0378">Hydrolase</keyword>
<dbReference type="SUPFAM" id="SSF51445">
    <property type="entry name" value="(Trans)glycosidases"/>
    <property type="match status" value="1"/>
</dbReference>
<gene>
    <name evidence="4" type="ORF">EDD28_0680</name>
</gene>
<dbReference type="AlphaFoldDB" id="A0A3N2D8J1"/>
<dbReference type="PANTHER" id="PTHR10357:SF210">
    <property type="entry name" value="MALTODEXTRIN GLUCOSIDASE"/>
    <property type="match status" value="1"/>
</dbReference>
<proteinExistence type="predicted"/>
<dbReference type="InterPro" id="IPR006047">
    <property type="entry name" value="GH13_cat_dom"/>
</dbReference>
<protein>
    <submittedName>
        <fullName evidence="4">Glycosidase</fullName>
    </submittedName>
</protein>